<sequence>RESRKRGPEGVDTNAPPKSLRRDHTDRPSGSSRGRKSLAAMQLSLNSNVFISEGIPDDVSDPDPLAFAGAPSHSPVDVPQSSQGVTVTEEPGSGNASSPIEVLSPGSMYRPEWGVTNGSLLDTPAAC</sequence>
<gene>
    <name evidence="2" type="ORF">Tci_914345</name>
</gene>
<protein>
    <submittedName>
        <fullName evidence="2">Uncharacterized protein</fullName>
    </submittedName>
</protein>
<evidence type="ECO:0000256" key="1">
    <source>
        <dbReference type="SAM" id="MobiDB-lite"/>
    </source>
</evidence>
<name>A0A699W9A7_TANCI</name>
<accession>A0A699W9A7</accession>
<feature type="non-terminal residue" evidence="2">
    <location>
        <position position="127"/>
    </location>
</feature>
<evidence type="ECO:0000313" key="2">
    <source>
        <dbReference type="EMBL" id="GFD42376.1"/>
    </source>
</evidence>
<proteinExistence type="predicted"/>
<comment type="caution">
    <text evidence="2">The sequence shown here is derived from an EMBL/GenBank/DDBJ whole genome shotgun (WGS) entry which is preliminary data.</text>
</comment>
<feature type="non-terminal residue" evidence="2">
    <location>
        <position position="1"/>
    </location>
</feature>
<organism evidence="2">
    <name type="scientific">Tanacetum cinerariifolium</name>
    <name type="common">Dalmatian daisy</name>
    <name type="synonym">Chrysanthemum cinerariifolium</name>
    <dbReference type="NCBI Taxonomy" id="118510"/>
    <lineage>
        <taxon>Eukaryota</taxon>
        <taxon>Viridiplantae</taxon>
        <taxon>Streptophyta</taxon>
        <taxon>Embryophyta</taxon>
        <taxon>Tracheophyta</taxon>
        <taxon>Spermatophyta</taxon>
        <taxon>Magnoliopsida</taxon>
        <taxon>eudicotyledons</taxon>
        <taxon>Gunneridae</taxon>
        <taxon>Pentapetalae</taxon>
        <taxon>asterids</taxon>
        <taxon>campanulids</taxon>
        <taxon>Asterales</taxon>
        <taxon>Asteraceae</taxon>
        <taxon>Asteroideae</taxon>
        <taxon>Anthemideae</taxon>
        <taxon>Anthemidinae</taxon>
        <taxon>Tanacetum</taxon>
    </lineage>
</organism>
<feature type="region of interest" description="Disordered" evidence="1">
    <location>
        <begin position="1"/>
        <end position="37"/>
    </location>
</feature>
<dbReference type="AlphaFoldDB" id="A0A699W9A7"/>
<feature type="region of interest" description="Disordered" evidence="1">
    <location>
        <begin position="53"/>
        <end position="106"/>
    </location>
</feature>
<dbReference type="EMBL" id="BKCJ011572650">
    <property type="protein sequence ID" value="GFD42376.1"/>
    <property type="molecule type" value="Genomic_DNA"/>
</dbReference>
<reference evidence="2" key="1">
    <citation type="journal article" date="2019" name="Sci. Rep.">
        <title>Draft genome of Tanacetum cinerariifolium, the natural source of mosquito coil.</title>
        <authorList>
            <person name="Yamashiro T."/>
            <person name="Shiraishi A."/>
            <person name="Satake H."/>
            <person name="Nakayama K."/>
        </authorList>
    </citation>
    <scope>NUCLEOTIDE SEQUENCE</scope>
</reference>